<dbReference type="Pfam" id="PF00005">
    <property type="entry name" value="ABC_tran"/>
    <property type="match status" value="1"/>
</dbReference>
<comment type="subcellular location">
    <subcellularLocation>
        <location evidence="1">Cell membrane</location>
        <topology evidence="1">Multi-pass membrane protein</topology>
    </subcellularLocation>
</comment>
<dbReference type="GO" id="GO:0034040">
    <property type="term" value="F:ATPase-coupled lipid transmembrane transporter activity"/>
    <property type="evidence" value="ECO:0007669"/>
    <property type="project" value="TreeGrafter"/>
</dbReference>
<dbReference type="PANTHER" id="PTHR24221">
    <property type="entry name" value="ATP-BINDING CASSETTE SUB-FAMILY B"/>
    <property type="match status" value="1"/>
</dbReference>
<evidence type="ECO:0000259" key="13">
    <source>
        <dbReference type="PROSITE" id="PS50929"/>
    </source>
</evidence>
<evidence type="ECO:0000313" key="15">
    <source>
        <dbReference type="EMBL" id="KIG19393.1"/>
    </source>
</evidence>
<dbReference type="InterPro" id="IPR005074">
    <property type="entry name" value="Peptidase_C39"/>
</dbReference>
<dbReference type="PROSITE" id="PS50990">
    <property type="entry name" value="PEPTIDASE_C39"/>
    <property type="match status" value="1"/>
</dbReference>
<evidence type="ECO:0000256" key="8">
    <source>
        <dbReference type="ARBA" id="ARBA00022989"/>
    </source>
</evidence>
<dbReference type="Gene3D" id="1.20.1560.10">
    <property type="entry name" value="ABC transporter type 1, transmembrane domain"/>
    <property type="match status" value="1"/>
</dbReference>
<feature type="transmembrane region" description="Helical" evidence="11">
    <location>
        <begin position="217"/>
        <end position="236"/>
    </location>
</feature>
<dbReference type="GO" id="GO:0043213">
    <property type="term" value="P:bacteriocin transport"/>
    <property type="evidence" value="ECO:0007669"/>
    <property type="project" value="UniProtKB-KW"/>
</dbReference>
<evidence type="ECO:0000256" key="3">
    <source>
        <dbReference type="ARBA" id="ARBA00022475"/>
    </source>
</evidence>
<dbReference type="InterPro" id="IPR017871">
    <property type="entry name" value="ABC_transporter-like_CS"/>
</dbReference>
<evidence type="ECO:0000259" key="12">
    <source>
        <dbReference type="PROSITE" id="PS50893"/>
    </source>
</evidence>
<evidence type="ECO:0000256" key="5">
    <source>
        <dbReference type="ARBA" id="ARBA00022741"/>
    </source>
</evidence>
<keyword evidence="3" id="KW-1003">Cell membrane</keyword>
<dbReference type="SUPFAM" id="SSF90123">
    <property type="entry name" value="ABC transporter transmembrane region"/>
    <property type="match status" value="1"/>
</dbReference>
<keyword evidence="4 11" id="KW-0812">Transmembrane</keyword>
<dbReference type="AlphaFoldDB" id="A0A0C2A7C6"/>
<dbReference type="SMART" id="SM00382">
    <property type="entry name" value="AAA"/>
    <property type="match status" value="1"/>
</dbReference>
<keyword evidence="7" id="KW-0653">Protein transport</keyword>
<feature type="domain" description="Peptidase C39" evidence="14">
    <location>
        <begin position="31"/>
        <end position="150"/>
    </location>
</feature>
<feature type="domain" description="ABC transmembrane type-1" evidence="13">
    <location>
        <begin position="181"/>
        <end position="462"/>
    </location>
</feature>
<accession>A0A0C2A7C6</accession>
<gene>
    <name evidence="15" type="ORF">DB30_02674</name>
</gene>
<keyword evidence="5" id="KW-0547">Nucleotide-binding</keyword>
<dbReference type="FunFam" id="3.40.50.300:FF:000221">
    <property type="entry name" value="Multidrug ABC transporter ATP-binding protein"/>
    <property type="match status" value="1"/>
</dbReference>
<dbReference type="Pfam" id="PF03412">
    <property type="entry name" value="Peptidase_C39"/>
    <property type="match status" value="1"/>
</dbReference>
<evidence type="ECO:0000256" key="2">
    <source>
        <dbReference type="ARBA" id="ARBA00022448"/>
    </source>
</evidence>
<evidence type="ECO:0000256" key="11">
    <source>
        <dbReference type="SAM" id="Phobius"/>
    </source>
</evidence>
<dbReference type="Gene3D" id="3.40.50.300">
    <property type="entry name" value="P-loop containing nucleotide triphosphate hydrolases"/>
    <property type="match status" value="1"/>
</dbReference>
<organism evidence="15 16">
    <name type="scientific">Enhygromyxa salina</name>
    <dbReference type="NCBI Taxonomy" id="215803"/>
    <lineage>
        <taxon>Bacteria</taxon>
        <taxon>Pseudomonadati</taxon>
        <taxon>Myxococcota</taxon>
        <taxon>Polyangia</taxon>
        <taxon>Nannocystales</taxon>
        <taxon>Nannocystaceae</taxon>
        <taxon>Enhygromyxa</taxon>
    </lineage>
</organism>
<protein>
    <submittedName>
        <fullName evidence="15">Lipid A export ATP-binding/permease protein MsbA</fullName>
    </submittedName>
</protein>
<evidence type="ECO:0000256" key="1">
    <source>
        <dbReference type="ARBA" id="ARBA00004651"/>
    </source>
</evidence>
<evidence type="ECO:0000256" key="10">
    <source>
        <dbReference type="ARBA" id="ARBA00043264"/>
    </source>
</evidence>
<dbReference type="GO" id="GO:0005886">
    <property type="term" value="C:plasma membrane"/>
    <property type="evidence" value="ECO:0007669"/>
    <property type="project" value="UniProtKB-SubCell"/>
</dbReference>
<keyword evidence="9 11" id="KW-0472">Membrane</keyword>
<evidence type="ECO:0000256" key="4">
    <source>
        <dbReference type="ARBA" id="ARBA00022692"/>
    </source>
</evidence>
<dbReference type="PROSITE" id="PS50893">
    <property type="entry name" value="ABC_TRANSPORTER_2"/>
    <property type="match status" value="1"/>
</dbReference>
<name>A0A0C2A7C6_9BACT</name>
<reference evidence="15 16" key="1">
    <citation type="submission" date="2014-12" db="EMBL/GenBank/DDBJ databases">
        <title>Genome assembly of Enhygromyxa salina DSM 15201.</title>
        <authorList>
            <person name="Sharma G."/>
            <person name="Subramanian S."/>
        </authorList>
    </citation>
    <scope>NUCLEOTIDE SEQUENCE [LARGE SCALE GENOMIC DNA]</scope>
    <source>
        <strain evidence="15 16">DSM 15201</strain>
    </source>
</reference>
<comment type="caution">
    <text evidence="15">The sequence shown here is derived from an EMBL/GenBank/DDBJ whole genome shotgun (WGS) entry which is preliminary data.</text>
</comment>
<evidence type="ECO:0000313" key="16">
    <source>
        <dbReference type="Proteomes" id="UP000031599"/>
    </source>
</evidence>
<evidence type="ECO:0000256" key="9">
    <source>
        <dbReference type="ARBA" id="ARBA00023136"/>
    </source>
</evidence>
<feature type="transmembrane region" description="Helical" evidence="11">
    <location>
        <begin position="180"/>
        <end position="205"/>
    </location>
</feature>
<dbReference type="GO" id="GO:0016887">
    <property type="term" value="F:ATP hydrolysis activity"/>
    <property type="evidence" value="ECO:0007669"/>
    <property type="project" value="InterPro"/>
</dbReference>
<keyword evidence="10" id="KW-0080">Bacteriocin transport</keyword>
<dbReference type="Proteomes" id="UP000031599">
    <property type="component" value="Unassembled WGS sequence"/>
</dbReference>
<dbReference type="GO" id="GO:0140359">
    <property type="term" value="F:ABC-type transporter activity"/>
    <property type="evidence" value="ECO:0007669"/>
    <property type="project" value="InterPro"/>
</dbReference>
<keyword evidence="6 15" id="KW-0067">ATP-binding</keyword>
<keyword evidence="2" id="KW-0813">Transport</keyword>
<dbReference type="InterPro" id="IPR003593">
    <property type="entry name" value="AAA+_ATPase"/>
</dbReference>
<evidence type="ECO:0000256" key="6">
    <source>
        <dbReference type="ARBA" id="ARBA00022840"/>
    </source>
</evidence>
<feature type="transmembrane region" description="Helical" evidence="11">
    <location>
        <begin position="319"/>
        <end position="338"/>
    </location>
</feature>
<dbReference type="InterPro" id="IPR027417">
    <property type="entry name" value="P-loop_NTPase"/>
</dbReference>
<dbReference type="PROSITE" id="PS00211">
    <property type="entry name" value="ABC_TRANSPORTER_1"/>
    <property type="match status" value="1"/>
</dbReference>
<dbReference type="Gene3D" id="3.90.70.10">
    <property type="entry name" value="Cysteine proteinases"/>
    <property type="match status" value="1"/>
</dbReference>
<dbReference type="InterPro" id="IPR036640">
    <property type="entry name" value="ABC1_TM_sf"/>
</dbReference>
<keyword evidence="8 11" id="KW-1133">Transmembrane helix</keyword>
<dbReference type="PROSITE" id="PS50929">
    <property type="entry name" value="ABC_TM1F"/>
    <property type="match status" value="1"/>
</dbReference>
<dbReference type="GO" id="GO:0006508">
    <property type="term" value="P:proteolysis"/>
    <property type="evidence" value="ECO:0007669"/>
    <property type="project" value="InterPro"/>
</dbReference>
<proteinExistence type="predicted"/>
<dbReference type="GO" id="GO:0005524">
    <property type="term" value="F:ATP binding"/>
    <property type="evidence" value="ECO:0007669"/>
    <property type="project" value="UniProtKB-KW"/>
</dbReference>
<sequence length="738" mass="80094">MTTASSEAFAERVAGRLFPPRRGGRLRLVRQLAAAECGVASLCMAIGYHGLHLPLAKVRRLVGDIYDGVSMAHLARAASDLGFIACGYRLEVEDLSEFEPGTILHWEMNHFVVLGRVARGRYEIYDPARGVRWCEAKEVSRAFTGVALTLTPGESFAPRIEHERPLVRHMRWVLSQKRRLATAVVSSLFIQALAFCVPIAMAIAVEDLIPWRDMSGLTITAIALAIASFARFWAVLIRGRTLKVIDVSLESSMRASFLHHLLHLPYRVFLTRSQGDLLQRINAHREIRDALSSVALATVLDASTAAAFLLALFMLHPTLALAALGLACIQALVTAWSWSRRERLTETYLEADAVCQTRQVEALATAYSTKAMGREQAMLQRWSNAFVTQLQADRERGNFEALLEAIRPSIGMLTPACIVGFAGASVAQGGMSLGALFAASVLMPSFMAPVGQLVGAVQSLADARSVAARVNDVLEETSELPSEFSEAANVPSKRIEGGIRFEQVSFGFRAEEPIVDAFDLEILPGQTIALVGSTGSGKSTIINLLLGLLRPSKGKILLDGQDLASFHPQQLRRQFGVVPQRVQLIQGTFRSNILFGAEEAGDRVEWAAKLACLHDRIAREPAGFETAIAEGGSSLSGGEAQRLAIARAVVTLPRILVMDEATSALDTATEATVYEALRQLECTQVVVAHRLSTIRRADLIVVMEQGRCVERGTHAELVAKGGSYARLVAAQLAEDNAA</sequence>
<dbReference type="GO" id="GO:0008233">
    <property type="term" value="F:peptidase activity"/>
    <property type="evidence" value="ECO:0007669"/>
    <property type="project" value="InterPro"/>
</dbReference>
<feature type="domain" description="ABC transporter" evidence="12">
    <location>
        <begin position="499"/>
        <end position="730"/>
    </location>
</feature>
<feature type="transmembrane region" description="Helical" evidence="11">
    <location>
        <begin position="290"/>
        <end position="313"/>
    </location>
</feature>
<dbReference type="PANTHER" id="PTHR24221:SF654">
    <property type="entry name" value="ATP-BINDING CASSETTE SUB-FAMILY B MEMBER 6"/>
    <property type="match status" value="1"/>
</dbReference>
<dbReference type="SUPFAM" id="SSF52540">
    <property type="entry name" value="P-loop containing nucleoside triphosphate hydrolases"/>
    <property type="match status" value="1"/>
</dbReference>
<evidence type="ECO:0000259" key="14">
    <source>
        <dbReference type="PROSITE" id="PS50990"/>
    </source>
</evidence>
<dbReference type="GO" id="GO:0015031">
    <property type="term" value="P:protein transport"/>
    <property type="evidence" value="ECO:0007669"/>
    <property type="project" value="UniProtKB-KW"/>
</dbReference>
<evidence type="ECO:0000256" key="7">
    <source>
        <dbReference type="ARBA" id="ARBA00022927"/>
    </source>
</evidence>
<dbReference type="InterPro" id="IPR003439">
    <property type="entry name" value="ABC_transporter-like_ATP-bd"/>
</dbReference>
<dbReference type="RefSeq" id="WP_052546057.1">
    <property type="nucleotide sequence ID" value="NZ_JMCC02000002.1"/>
</dbReference>
<dbReference type="InterPro" id="IPR011527">
    <property type="entry name" value="ABC1_TM_dom"/>
</dbReference>
<dbReference type="Pfam" id="PF00664">
    <property type="entry name" value="ABC_membrane"/>
    <property type="match status" value="1"/>
</dbReference>
<dbReference type="InterPro" id="IPR039421">
    <property type="entry name" value="Type_1_exporter"/>
</dbReference>
<dbReference type="EMBL" id="JMCC02000002">
    <property type="protein sequence ID" value="KIG19393.1"/>
    <property type="molecule type" value="Genomic_DNA"/>
</dbReference>